<proteinExistence type="predicted"/>
<protein>
    <submittedName>
        <fullName evidence="1">Uncharacterized protein</fullName>
    </submittedName>
</protein>
<name>A0A1W1YK33_9FLAO</name>
<organism evidence="1 2">
    <name type="scientific">Cellulophaga tyrosinoxydans</name>
    <dbReference type="NCBI Taxonomy" id="504486"/>
    <lineage>
        <taxon>Bacteria</taxon>
        <taxon>Pseudomonadati</taxon>
        <taxon>Bacteroidota</taxon>
        <taxon>Flavobacteriia</taxon>
        <taxon>Flavobacteriales</taxon>
        <taxon>Flavobacteriaceae</taxon>
        <taxon>Cellulophaga</taxon>
    </lineage>
</organism>
<gene>
    <name evidence="1" type="ORF">SAMN05660703_0553</name>
</gene>
<dbReference type="STRING" id="504486.SAMN05660703_0553"/>
<keyword evidence="2" id="KW-1185">Reference proteome</keyword>
<dbReference type="EMBL" id="FWXO01000001">
    <property type="protein sequence ID" value="SMC36088.1"/>
    <property type="molecule type" value="Genomic_DNA"/>
</dbReference>
<reference evidence="1 2" key="1">
    <citation type="submission" date="2017-04" db="EMBL/GenBank/DDBJ databases">
        <authorList>
            <person name="Afonso C.L."/>
            <person name="Miller P.J."/>
            <person name="Scott M.A."/>
            <person name="Spackman E."/>
            <person name="Goraichik I."/>
            <person name="Dimitrov K.M."/>
            <person name="Suarez D.L."/>
            <person name="Swayne D.E."/>
        </authorList>
    </citation>
    <scope>NUCLEOTIDE SEQUENCE [LARGE SCALE GENOMIC DNA]</scope>
    <source>
        <strain evidence="1 2">DSM 21164</strain>
    </source>
</reference>
<dbReference type="PROSITE" id="PS51257">
    <property type="entry name" value="PROKAR_LIPOPROTEIN"/>
    <property type="match status" value="1"/>
</dbReference>
<dbReference type="Proteomes" id="UP000192360">
    <property type="component" value="Unassembled WGS sequence"/>
</dbReference>
<sequence length="164" mass="18672">MKKNFVIALLLLGFLACGEKKVEEVKEDPALALVDLKKLPKMVEPSFEAMEVLKNWTEYNALNSAVKKIYTTETKEDLVVVLEDLIEKQKLLEASAYPEVFDKPAIKSRQKVFKTYLLKIKSNLVYDINPRVAVIEMVKAYSALNNQFSIVISSTIDPKILFDE</sequence>
<evidence type="ECO:0000313" key="1">
    <source>
        <dbReference type="EMBL" id="SMC36088.1"/>
    </source>
</evidence>
<dbReference type="OrthoDB" id="1443520at2"/>
<evidence type="ECO:0000313" key="2">
    <source>
        <dbReference type="Proteomes" id="UP000192360"/>
    </source>
</evidence>
<dbReference type="RefSeq" id="WP_084059857.1">
    <property type="nucleotide sequence ID" value="NZ_FWXO01000001.1"/>
</dbReference>
<accession>A0A1W1YK33</accession>
<dbReference type="AlphaFoldDB" id="A0A1W1YK33"/>